<organism evidence="5 7">
    <name type="scientific">Streptomyces antibioticus</name>
    <dbReference type="NCBI Taxonomy" id="1890"/>
    <lineage>
        <taxon>Bacteria</taxon>
        <taxon>Bacillati</taxon>
        <taxon>Actinomycetota</taxon>
        <taxon>Actinomycetes</taxon>
        <taxon>Kitasatosporales</taxon>
        <taxon>Streptomycetaceae</taxon>
        <taxon>Streptomyces</taxon>
    </lineage>
</organism>
<dbReference type="SMART" id="SM00247">
    <property type="entry name" value="XTALbg"/>
    <property type="match status" value="1"/>
</dbReference>
<reference evidence="5 7" key="2">
    <citation type="submission" date="2020-03" db="EMBL/GenBank/DDBJ databases">
        <title>Is there a link between lipid content and antibiotic production in Streptomyces?</title>
        <authorList>
            <person name="David M."/>
            <person name="Lejeune C."/>
            <person name="Abreu S."/>
            <person name="Thibessard A."/>
            <person name="Leblond P."/>
            <person name="Chaminade P."/>
            <person name="Virolle M.-J."/>
        </authorList>
    </citation>
    <scope>NUCLEOTIDE SEQUENCE [LARGE SCALE GENOMIC DNA]</scope>
    <source>
        <strain evidence="5 7">DSM 41481</strain>
    </source>
</reference>
<protein>
    <recommendedName>
        <fullName evidence="3">Beta/gamma crystallin 'Greek key' domain-containing protein</fullName>
    </recommendedName>
</protein>
<proteinExistence type="inferred from homology"/>
<dbReference type="Gene3D" id="2.60.20.10">
    <property type="entry name" value="Crystallins"/>
    <property type="match status" value="1"/>
</dbReference>
<comment type="similarity">
    <text evidence="1">Belongs to the beta/gamma-crystallin family.</text>
</comment>
<feature type="domain" description="Beta/gamma crystallin 'Greek key'" evidence="3">
    <location>
        <begin position="76"/>
        <end position="115"/>
    </location>
</feature>
<dbReference type="EMBL" id="LHQL01000014">
    <property type="protein sequence ID" value="OOQ48155.1"/>
    <property type="molecule type" value="Genomic_DNA"/>
</dbReference>
<gene>
    <name evidence="4" type="ORF">AFM16_36905</name>
    <name evidence="5" type="ORF">HCX60_37520</name>
</gene>
<dbReference type="AlphaFoldDB" id="A0AAE6YF82"/>
<evidence type="ECO:0000256" key="1">
    <source>
        <dbReference type="ARBA" id="ARBA00009646"/>
    </source>
</evidence>
<dbReference type="RefSeq" id="WP_078636666.1">
    <property type="nucleotide sequence ID" value="NZ_CM007717.1"/>
</dbReference>
<dbReference type="Proteomes" id="UP000502504">
    <property type="component" value="Chromosome"/>
</dbReference>
<evidence type="ECO:0000313" key="7">
    <source>
        <dbReference type="Proteomes" id="UP000502504"/>
    </source>
</evidence>
<evidence type="ECO:0000313" key="6">
    <source>
        <dbReference type="Proteomes" id="UP000190306"/>
    </source>
</evidence>
<feature type="domain" description="Beta/gamma crystallin 'Greek key'" evidence="3">
    <location>
        <begin position="32"/>
        <end position="74"/>
    </location>
</feature>
<reference evidence="4 6" key="1">
    <citation type="submission" date="2015-07" db="EMBL/GenBank/DDBJ databases">
        <title>Draft Genome Sequence of Streptomyces antibioticus, IMRU 3720 reveals insights in the evolution of actinomycin biosynthetic gene clusters in Streptomyces.</title>
        <authorList>
            <person name="Crnovcic I."/>
            <person name="Ruckert C."/>
            <person name="Kalinowksi J."/>
            <person name="Keller U."/>
        </authorList>
    </citation>
    <scope>NUCLEOTIDE SEQUENCE [LARGE SCALE GENOMIC DNA]</scope>
    <source>
        <strain evidence="4 6">DSM 41481</strain>
    </source>
</reference>
<keyword evidence="6" id="KW-1185">Reference proteome</keyword>
<dbReference type="Proteomes" id="UP000190306">
    <property type="component" value="Chromosome"/>
</dbReference>
<keyword evidence="2" id="KW-0677">Repeat</keyword>
<dbReference type="EMBL" id="CP050692">
    <property type="protein sequence ID" value="QIT48521.1"/>
    <property type="molecule type" value="Genomic_DNA"/>
</dbReference>
<evidence type="ECO:0000256" key="2">
    <source>
        <dbReference type="ARBA" id="ARBA00022737"/>
    </source>
</evidence>
<dbReference type="InterPro" id="IPR001064">
    <property type="entry name" value="Beta/gamma_crystallin"/>
</dbReference>
<name>A0AAE6YF82_STRAT</name>
<dbReference type="SUPFAM" id="SSF49695">
    <property type="entry name" value="gamma-Crystallin-like"/>
    <property type="match status" value="1"/>
</dbReference>
<sequence>MSSQLGFGFEQRIREGAVLTLSDFMDGIPESQVPRVFEHHDFKGRSAELGAGTYTVLTDQQVGDNIISSVRVPAGWKVSLFTDPGLQGRSLVLTGDLARLDGEFDDKVSSIKVERN</sequence>
<dbReference type="InterPro" id="IPR011024">
    <property type="entry name" value="G_crystallin-like"/>
</dbReference>
<accession>A0AAE6YF82</accession>
<evidence type="ECO:0000259" key="3">
    <source>
        <dbReference type="PROSITE" id="PS50915"/>
    </source>
</evidence>
<dbReference type="PROSITE" id="PS50915">
    <property type="entry name" value="CRYSTALLIN_BETA_GAMMA"/>
    <property type="match status" value="2"/>
</dbReference>
<evidence type="ECO:0000313" key="4">
    <source>
        <dbReference type="EMBL" id="OOQ48155.1"/>
    </source>
</evidence>
<evidence type="ECO:0000313" key="5">
    <source>
        <dbReference type="EMBL" id="QIT48521.1"/>
    </source>
</evidence>